<dbReference type="OrthoDB" id="9757947at2"/>
<dbReference type="PROSITE" id="PS50093">
    <property type="entry name" value="PKD"/>
    <property type="match status" value="1"/>
</dbReference>
<evidence type="ECO:0000313" key="3">
    <source>
        <dbReference type="EMBL" id="SDF04112.1"/>
    </source>
</evidence>
<dbReference type="PROSITE" id="PS51257">
    <property type="entry name" value="PROKAR_LIPOPROTEIN"/>
    <property type="match status" value="1"/>
</dbReference>
<keyword evidence="1" id="KW-0732">Signal</keyword>
<gene>
    <name evidence="3" type="ORF">SAMN05421636_11055</name>
</gene>
<dbReference type="CDD" id="cd00146">
    <property type="entry name" value="PKD"/>
    <property type="match status" value="1"/>
</dbReference>
<dbReference type="SUPFAM" id="SSF49299">
    <property type="entry name" value="PKD domain"/>
    <property type="match status" value="1"/>
</dbReference>
<dbReference type="InterPro" id="IPR013783">
    <property type="entry name" value="Ig-like_fold"/>
</dbReference>
<reference evidence="3 4" key="1">
    <citation type="submission" date="2016-10" db="EMBL/GenBank/DDBJ databases">
        <authorList>
            <person name="de Groot N.N."/>
        </authorList>
    </citation>
    <scope>NUCLEOTIDE SEQUENCE [LARGE SCALE GENOMIC DNA]</scope>
    <source>
        <strain evidence="3 4">DSM 23421</strain>
    </source>
</reference>
<organism evidence="3 4">
    <name type="scientific">Pricia antarctica</name>
    <dbReference type="NCBI Taxonomy" id="641691"/>
    <lineage>
        <taxon>Bacteria</taxon>
        <taxon>Pseudomonadati</taxon>
        <taxon>Bacteroidota</taxon>
        <taxon>Flavobacteriia</taxon>
        <taxon>Flavobacteriales</taxon>
        <taxon>Flavobacteriaceae</taxon>
        <taxon>Pricia</taxon>
    </lineage>
</organism>
<evidence type="ECO:0000313" key="4">
    <source>
        <dbReference type="Proteomes" id="UP000199109"/>
    </source>
</evidence>
<dbReference type="InterPro" id="IPR022409">
    <property type="entry name" value="PKD/Chitinase_dom"/>
</dbReference>
<dbReference type="Gene3D" id="2.60.40.10">
    <property type="entry name" value="Immunoglobulins"/>
    <property type="match status" value="1"/>
</dbReference>
<feature type="signal peptide" evidence="1">
    <location>
        <begin position="1"/>
        <end position="26"/>
    </location>
</feature>
<dbReference type="SMART" id="SM00089">
    <property type="entry name" value="PKD"/>
    <property type="match status" value="1"/>
</dbReference>
<dbReference type="Pfam" id="PF18911">
    <property type="entry name" value="PKD_4"/>
    <property type="match status" value="1"/>
</dbReference>
<evidence type="ECO:0000259" key="2">
    <source>
        <dbReference type="PROSITE" id="PS50093"/>
    </source>
</evidence>
<dbReference type="AlphaFoldDB" id="A0A1G7HUH9"/>
<dbReference type="InterPro" id="IPR000601">
    <property type="entry name" value="PKD_dom"/>
</dbReference>
<dbReference type="RefSeq" id="WP_091873252.1">
    <property type="nucleotide sequence ID" value="NZ_FNAO01000010.1"/>
</dbReference>
<protein>
    <submittedName>
        <fullName evidence="3">PKD domain-containing protein</fullName>
    </submittedName>
</protein>
<dbReference type="EMBL" id="FNAO01000010">
    <property type="protein sequence ID" value="SDF04112.1"/>
    <property type="molecule type" value="Genomic_DNA"/>
</dbReference>
<feature type="domain" description="PKD" evidence="2">
    <location>
        <begin position="47"/>
        <end position="107"/>
    </location>
</feature>
<feature type="chain" id="PRO_5011585832" evidence="1">
    <location>
        <begin position="27"/>
        <end position="292"/>
    </location>
</feature>
<dbReference type="STRING" id="641691.SAMN05421636_11055"/>
<sequence>MKKIKLILNFLMVIFLLIGCSNDEEADPVTGGNPLEADFTFTNDGSTFKFTNQSESGNTYRWDFGDLGFISEEENPEHTYPIGGQLLVSLTITDENGNEGFVTKTITAPEIVIIDIEIDGDFDDWEDVEVIAENTTGDSAIQLMKVWTVGEKISFYLEGNADMLLEICQIYMNTDADETSGFLDDGDFPDFSGAELLFEGPLVNDSWGEFFAQDAGESGWSFNNSVADASTLNVSAIGDAPGEGMKAVEFTLDKSALGLTGDYLGVGFVELTEGYSTVSTIPGDGSYVRIDL</sequence>
<keyword evidence="4" id="KW-1185">Reference proteome</keyword>
<name>A0A1G7HUH9_9FLAO</name>
<accession>A0A1G7HUH9</accession>
<dbReference type="Proteomes" id="UP000199109">
    <property type="component" value="Unassembled WGS sequence"/>
</dbReference>
<proteinExistence type="predicted"/>
<evidence type="ECO:0000256" key="1">
    <source>
        <dbReference type="SAM" id="SignalP"/>
    </source>
</evidence>
<dbReference type="InterPro" id="IPR035986">
    <property type="entry name" value="PKD_dom_sf"/>
</dbReference>